<keyword evidence="1" id="KW-0732">Signal</keyword>
<evidence type="ECO:0000256" key="1">
    <source>
        <dbReference type="SAM" id="SignalP"/>
    </source>
</evidence>
<proteinExistence type="predicted"/>
<keyword evidence="3" id="KW-1185">Reference proteome</keyword>
<dbReference type="AlphaFoldDB" id="A0A9W4TR63"/>
<organism evidence="2 3">
    <name type="scientific">Candida verbasci</name>
    <dbReference type="NCBI Taxonomy" id="1227364"/>
    <lineage>
        <taxon>Eukaryota</taxon>
        <taxon>Fungi</taxon>
        <taxon>Dikarya</taxon>
        <taxon>Ascomycota</taxon>
        <taxon>Saccharomycotina</taxon>
        <taxon>Pichiomycetes</taxon>
        <taxon>Debaryomycetaceae</taxon>
        <taxon>Candida/Lodderomyces clade</taxon>
        <taxon>Candida</taxon>
    </lineage>
</organism>
<dbReference type="EMBL" id="CANTUO010000001">
    <property type="protein sequence ID" value="CAI5755831.1"/>
    <property type="molecule type" value="Genomic_DNA"/>
</dbReference>
<accession>A0A9W4TR63</accession>
<gene>
    <name evidence="2" type="ORF">CANVERA_P0347</name>
</gene>
<dbReference type="Proteomes" id="UP001152885">
    <property type="component" value="Unassembled WGS sequence"/>
</dbReference>
<feature type="signal peptide" evidence="1">
    <location>
        <begin position="1"/>
        <end position="21"/>
    </location>
</feature>
<evidence type="ECO:0000313" key="2">
    <source>
        <dbReference type="EMBL" id="CAI5755831.1"/>
    </source>
</evidence>
<protein>
    <submittedName>
        <fullName evidence="2">Uncharacterized protein</fullName>
    </submittedName>
</protein>
<sequence length="157" mass="18255">MIYYLLALLLIPISFYSSAFIKNITGSNSGLLYTNLDDNTVCYVQIYGVGFDGHKKDSDFKWGVAKDLYTSPELVISSVQYMDQLLTNDQVHEFTETVDHLPNYDEKMDYCQEFKEKVEFWSDTKHKARHVSHVEPAEPNLFLRIINYFIAIFTTID</sequence>
<comment type="caution">
    <text evidence="2">The sequence shown here is derived from an EMBL/GenBank/DDBJ whole genome shotgun (WGS) entry which is preliminary data.</text>
</comment>
<evidence type="ECO:0000313" key="3">
    <source>
        <dbReference type="Proteomes" id="UP001152885"/>
    </source>
</evidence>
<name>A0A9W4TR63_9ASCO</name>
<feature type="chain" id="PRO_5040797987" evidence="1">
    <location>
        <begin position="22"/>
        <end position="157"/>
    </location>
</feature>
<reference evidence="2" key="1">
    <citation type="submission" date="2022-12" db="EMBL/GenBank/DDBJ databases">
        <authorList>
            <person name="Brejova B."/>
        </authorList>
    </citation>
    <scope>NUCLEOTIDE SEQUENCE</scope>
</reference>
<dbReference type="OrthoDB" id="5571534at2759"/>